<dbReference type="GO" id="GO:0009097">
    <property type="term" value="P:isoleucine biosynthetic process"/>
    <property type="evidence" value="ECO:0007669"/>
    <property type="project" value="TreeGrafter"/>
</dbReference>
<name>A0A368DLK0_9PROT</name>
<comment type="similarity">
    <text evidence="1 3">Belongs to the TPP enzyme family.</text>
</comment>
<proteinExistence type="inferred from homology"/>
<dbReference type="InterPro" id="IPR012001">
    <property type="entry name" value="Thiamin_PyroP_enz_TPP-bd_dom"/>
</dbReference>
<dbReference type="InterPro" id="IPR000399">
    <property type="entry name" value="TPP-bd_CS"/>
</dbReference>
<keyword evidence="2 3" id="KW-0786">Thiamine pyrophosphate</keyword>
<dbReference type="InterPro" id="IPR012000">
    <property type="entry name" value="Thiamin_PyroP_enz_cen_dom"/>
</dbReference>
<dbReference type="Proteomes" id="UP000253570">
    <property type="component" value="Unassembled WGS sequence"/>
</dbReference>
<dbReference type="PANTHER" id="PTHR18968">
    <property type="entry name" value="THIAMINE PYROPHOSPHATE ENZYMES"/>
    <property type="match status" value="1"/>
</dbReference>
<dbReference type="InterPro" id="IPR045229">
    <property type="entry name" value="TPP_enz"/>
</dbReference>
<dbReference type="Pfam" id="PF02776">
    <property type="entry name" value="TPP_enzyme_N"/>
    <property type="match status" value="1"/>
</dbReference>
<sequence length="545" mass="59657">MKKRSGAHILVESLVNEGLVNIFGIPGVDTLSVYDAFLDHPSIKAINVRHEQSAVFMADGYYRASGNIGVALTSGGPGALNTLTAMGTAHNDSSAILHLLNDNPAHVRAKGRGYFHDVRDQYGIFRPVIDFGYQATMPHEIPDSIRTAATALKSRRPKPAMVEIGGDAFKIHSDISIGEKSSSHRRKATDEELNQIVDALYQSKKPMIWSGGGVVHADCSEELIKFAETLNAPVITSQTGKGSIPFDHPLHVGNWSNEKPVREFIDDTDLVIILGSRLSYFPTGGWTLKFPGKVIQIDIDPAELGRNHPVNLGVVSDLGNALGRINTIIDSKKIEFNTAERKPEIKALLDRIHRALGKPVEVEVLDQLRSALPPETIVFNDPTTIVFWMRSYWKTYLPRTWFVPSGFGTLGFALPSAIGAKVARPDVPVVAMHGDAGVMFTIQDLMTAVEHQISVILFVFNDQGYGVERRHQDHLYGRRSGVDIKSPDFVGLAKSFGANAIRVDDLSKVGEAANVALNNVGPTLIEVPCDFKHPGYGSFIDWSKE</sequence>
<dbReference type="GO" id="GO:0005948">
    <property type="term" value="C:acetolactate synthase complex"/>
    <property type="evidence" value="ECO:0007669"/>
    <property type="project" value="TreeGrafter"/>
</dbReference>
<dbReference type="EMBL" id="QOQD01000013">
    <property type="protein sequence ID" value="RCL72514.1"/>
    <property type="molecule type" value="Genomic_DNA"/>
</dbReference>
<reference evidence="7 8" key="1">
    <citation type="journal article" date="2018" name="Microbiome">
        <title>Fine metagenomic profile of the Mediterranean stratified and mixed water columns revealed by assembly and recruitment.</title>
        <authorList>
            <person name="Haro-Moreno J.M."/>
            <person name="Lopez-Perez M."/>
            <person name="De La Torre J.R."/>
            <person name="Picazo A."/>
            <person name="Camacho A."/>
            <person name="Rodriguez-Valera F."/>
        </authorList>
    </citation>
    <scope>NUCLEOTIDE SEQUENCE [LARGE SCALE GENOMIC DNA]</scope>
    <source>
        <strain evidence="7">MED-G57</strain>
    </source>
</reference>
<dbReference type="Gene3D" id="3.40.50.1220">
    <property type="entry name" value="TPP-binding domain"/>
    <property type="match status" value="1"/>
</dbReference>
<dbReference type="GO" id="GO:0009099">
    <property type="term" value="P:L-valine biosynthetic process"/>
    <property type="evidence" value="ECO:0007669"/>
    <property type="project" value="TreeGrafter"/>
</dbReference>
<feature type="domain" description="Thiamine pyrophosphate enzyme central" evidence="4">
    <location>
        <begin position="193"/>
        <end position="323"/>
    </location>
</feature>
<evidence type="ECO:0000313" key="8">
    <source>
        <dbReference type="Proteomes" id="UP000253570"/>
    </source>
</evidence>
<dbReference type="PANTHER" id="PTHR18968:SF167">
    <property type="entry name" value="ACETOLACTATE SYNTHASE LARGE SUBUNIT ILVB2-RELATED"/>
    <property type="match status" value="1"/>
</dbReference>
<dbReference type="Pfam" id="PF00205">
    <property type="entry name" value="TPP_enzyme_M"/>
    <property type="match status" value="1"/>
</dbReference>
<dbReference type="SUPFAM" id="SSF52518">
    <property type="entry name" value="Thiamin diphosphate-binding fold (THDP-binding)"/>
    <property type="match status" value="2"/>
</dbReference>
<dbReference type="GO" id="GO:0000287">
    <property type="term" value="F:magnesium ion binding"/>
    <property type="evidence" value="ECO:0007669"/>
    <property type="project" value="InterPro"/>
</dbReference>
<evidence type="ECO:0000259" key="5">
    <source>
        <dbReference type="Pfam" id="PF02775"/>
    </source>
</evidence>
<feature type="domain" description="Thiamine pyrophosphate enzyme N-terminal TPP-binding" evidence="6">
    <location>
        <begin position="5"/>
        <end position="122"/>
    </location>
</feature>
<evidence type="ECO:0000259" key="6">
    <source>
        <dbReference type="Pfam" id="PF02776"/>
    </source>
</evidence>
<evidence type="ECO:0000259" key="4">
    <source>
        <dbReference type="Pfam" id="PF00205"/>
    </source>
</evidence>
<dbReference type="GO" id="GO:0030976">
    <property type="term" value="F:thiamine pyrophosphate binding"/>
    <property type="evidence" value="ECO:0007669"/>
    <property type="project" value="InterPro"/>
</dbReference>
<dbReference type="AlphaFoldDB" id="A0A368DLK0"/>
<evidence type="ECO:0000313" key="7">
    <source>
        <dbReference type="EMBL" id="RCL72514.1"/>
    </source>
</evidence>
<comment type="caution">
    <text evidence="7">The sequence shown here is derived from an EMBL/GenBank/DDBJ whole genome shotgun (WGS) entry which is preliminary data.</text>
</comment>
<dbReference type="CDD" id="cd00568">
    <property type="entry name" value="TPP_enzymes"/>
    <property type="match status" value="1"/>
</dbReference>
<accession>A0A368DLK0</accession>
<dbReference type="SUPFAM" id="SSF52467">
    <property type="entry name" value="DHS-like NAD/FAD-binding domain"/>
    <property type="match status" value="1"/>
</dbReference>
<dbReference type="InterPro" id="IPR029035">
    <property type="entry name" value="DHS-like_NAD/FAD-binding_dom"/>
</dbReference>
<dbReference type="GO" id="GO:0003984">
    <property type="term" value="F:acetolactate synthase activity"/>
    <property type="evidence" value="ECO:0007669"/>
    <property type="project" value="TreeGrafter"/>
</dbReference>
<gene>
    <name evidence="7" type="ORF">DBW71_05155</name>
</gene>
<protein>
    <submittedName>
        <fullName evidence="7">Thiamine pyrophosphate-binding protein</fullName>
    </submittedName>
</protein>
<dbReference type="Gene3D" id="3.40.50.970">
    <property type="match status" value="2"/>
</dbReference>
<evidence type="ECO:0000256" key="2">
    <source>
        <dbReference type="ARBA" id="ARBA00023052"/>
    </source>
</evidence>
<evidence type="ECO:0000256" key="1">
    <source>
        <dbReference type="ARBA" id="ARBA00007812"/>
    </source>
</evidence>
<dbReference type="PROSITE" id="PS00187">
    <property type="entry name" value="TPP_ENZYMES"/>
    <property type="match status" value="1"/>
</dbReference>
<evidence type="ECO:0000256" key="3">
    <source>
        <dbReference type="RuleBase" id="RU362132"/>
    </source>
</evidence>
<feature type="domain" description="Thiamine pyrophosphate enzyme TPP-binding" evidence="5">
    <location>
        <begin position="385"/>
        <end position="527"/>
    </location>
</feature>
<dbReference type="GO" id="GO:0050660">
    <property type="term" value="F:flavin adenine dinucleotide binding"/>
    <property type="evidence" value="ECO:0007669"/>
    <property type="project" value="TreeGrafter"/>
</dbReference>
<organism evidence="7 8">
    <name type="scientific">PS1 clade bacterium</name>
    <dbReference type="NCBI Taxonomy" id="2175152"/>
    <lineage>
        <taxon>Bacteria</taxon>
        <taxon>Pseudomonadati</taxon>
        <taxon>Pseudomonadota</taxon>
        <taxon>Alphaproteobacteria</taxon>
        <taxon>PS1 clade</taxon>
    </lineage>
</organism>
<dbReference type="InterPro" id="IPR029061">
    <property type="entry name" value="THDP-binding"/>
</dbReference>
<dbReference type="Pfam" id="PF02775">
    <property type="entry name" value="TPP_enzyme_C"/>
    <property type="match status" value="1"/>
</dbReference>
<dbReference type="CDD" id="cd07035">
    <property type="entry name" value="TPP_PYR_POX_like"/>
    <property type="match status" value="1"/>
</dbReference>
<dbReference type="InterPro" id="IPR011766">
    <property type="entry name" value="TPP_enzyme_TPP-bd"/>
</dbReference>